<organism evidence="1 2">
    <name type="scientific">Pyropia yezoensis</name>
    <name type="common">Susabi-nori</name>
    <name type="synonym">Porphyra yezoensis</name>
    <dbReference type="NCBI Taxonomy" id="2788"/>
    <lineage>
        <taxon>Eukaryota</taxon>
        <taxon>Rhodophyta</taxon>
        <taxon>Bangiophyceae</taxon>
        <taxon>Bangiales</taxon>
        <taxon>Bangiaceae</taxon>
        <taxon>Pyropia</taxon>
    </lineage>
</organism>
<sequence>MVHLASRFPVGGLILLSPVASALRVALPLRLMSLPFDAFDSVKGIRSVEAAVLVVHGTADETVPVAHARMLVRRARRGVPPLWVVGGGHNDLLGTAHRGVVLARLRDFWDGTDVGGGGDGFGGAVGGGIGGGRDARPPPRSLGSAIPSIGAAATAAAAAAAVARPGVFWASTPPGGYAAAVDDSDGTSALGGGGGAKEKNRAARRHRVPDDRAGGC</sequence>
<dbReference type="Proteomes" id="UP000798662">
    <property type="component" value="Chromosome 1"/>
</dbReference>
<gene>
    <name evidence="1" type="ORF">I4F81_001604</name>
</gene>
<comment type="caution">
    <text evidence="1">The sequence shown here is derived from an EMBL/GenBank/DDBJ whole genome shotgun (WGS) entry which is preliminary data.</text>
</comment>
<accession>A0ACC3BM16</accession>
<evidence type="ECO:0000313" key="1">
    <source>
        <dbReference type="EMBL" id="KAK1859005.1"/>
    </source>
</evidence>
<proteinExistence type="predicted"/>
<protein>
    <submittedName>
        <fullName evidence="1">Uncharacterized protein</fullName>
    </submittedName>
</protein>
<reference evidence="1" key="1">
    <citation type="submission" date="2019-11" db="EMBL/GenBank/DDBJ databases">
        <title>Nori genome reveals adaptations in red seaweeds to the harsh intertidal environment.</title>
        <authorList>
            <person name="Wang D."/>
            <person name="Mao Y."/>
        </authorList>
    </citation>
    <scope>NUCLEOTIDE SEQUENCE</scope>
    <source>
        <tissue evidence="1">Gametophyte</tissue>
    </source>
</reference>
<keyword evidence="2" id="KW-1185">Reference proteome</keyword>
<evidence type="ECO:0000313" key="2">
    <source>
        <dbReference type="Proteomes" id="UP000798662"/>
    </source>
</evidence>
<dbReference type="EMBL" id="CM020618">
    <property type="protein sequence ID" value="KAK1859005.1"/>
    <property type="molecule type" value="Genomic_DNA"/>
</dbReference>
<name>A0ACC3BM16_PYRYE</name>